<reference evidence="1" key="1">
    <citation type="journal article" date="2020" name="mSystems">
        <title>Genome- and Community-Level Interaction Insights into Carbon Utilization and Element Cycling Functions of Hydrothermarchaeota in Hydrothermal Sediment.</title>
        <authorList>
            <person name="Zhou Z."/>
            <person name="Liu Y."/>
            <person name="Xu W."/>
            <person name="Pan J."/>
            <person name="Luo Z.H."/>
            <person name="Li M."/>
        </authorList>
    </citation>
    <scope>NUCLEOTIDE SEQUENCE [LARGE SCALE GENOMIC DNA]</scope>
    <source>
        <strain evidence="1">SpSt-123</strain>
    </source>
</reference>
<dbReference type="AlphaFoldDB" id="A0A7C1I216"/>
<sequence>MQSTKQSVTIDVLILNRLNNVIKKYIVERGFVHEYEEDVIVLLIDVARIIMDKLTGMFPSVNYSKDSVNLYLALRRACREEIKRRSLRKAIWKVNS</sequence>
<protein>
    <submittedName>
        <fullName evidence="1">Uncharacterized protein</fullName>
    </submittedName>
</protein>
<proteinExistence type="predicted"/>
<name>A0A7C1I216_9CREN</name>
<gene>
    <name evidence="1" type="ORF">ENO04_04865</name>
</gene>
<organism evidence="1">
    <name type="scientific">Fervidicoccus fontis</name>
    <dbReference type="NCBI Taxonomy" id="683846"/>
    <lineage>
        <taxon>Archaea</taxon>
        <taxon>Thermoproteota</taxon>
        <taxon>Thermoprotei</taxon>
        <taxon>Fervidicoccales</taxon>
        <taxon>Fervidicoccaceae</taxon>
        <taxon>Fervidicoccus</taxon>
    </lineage>
</organism>
<accession>A0A7C1I216</accession>
<evidence type="ECO:0000313" key="1">
    <source>
        <dbReference type="EMBL" id="HDS10924.1"/>
    </source>
</evidence>
<comment type="caution">
    <text evidence="1">The sequence shown here is derived from an EMBL/GenBank/DDBJ whole genome shotgun (WGS) entry which is preliminary data.</text>
</comment>
<dbReference type="EMBL" id="DSDY01000150">
    <property type="protein sequence ID" value="HDS10924.1"/>
    <property type="molecule type" value="Genomic_DNA"/>
</dbReference>